<keyword evidence="1" id="KW-0472">Membrane</keyword>
<organism evidence="2 3">
    <name type="scientific">Hyphomonas atlantica</name>
    <dbReference type="NCBI Taxonomy" id="1280948"/>
    <lineage>
        <taxon>Bacteria</taxon>
        <taxon>Pseudomonadati</taxon>
        <taxon>Pseudomonadota</taxon>
        <taxon>Alphaproteobacteria</taxon>
        <taxon>Hyphomonadales</taxon>
        <taxon>Hyphomonadaceae</taxon>
        <taxon>Hyphomonas</taxon>
    </lineage>
</organism>
<evidence type="ECO:0000313" key="2">
    <source>
        <dbReference type="EMBL" id="HBQ49153.1"/>
    </source>
</evidence>
<comment type="caution">
    <text evidence="2">The sequence shown here is derived from an EMBL/GenBank/DDBJ whole genome shotgun (WGS) entry which is preliminary data.</text>
</comment>
<dbReference type="Proteomes" id="UP000263957">
    <property type="component" value="Unassembled WGS sequence"/>
</dbReference>
<name>A0A356W741_9PROT</name>
<protein>
    <submittedName>
        <fullName evidence="2">Cation transporter</fullName>
    </submittedName>
</protein>
<keyword evidence="1" id="KW-1133">Transmembrane helix</keyword>
<dbReference type="AlphaFoldDB" id="A0A356W741"/>
<accession>A0A356W741</accession>
<gene>
    <name evidence="2" type="ORF">DD728_09755</name>
</gene>
<feature type="transmembrane region" description="Helical" evidence="1">
    <location>
        <begin position="6"/>
        <end position="27"/>
    </location>
</feature>
<proteinExistence type="predicted"/>
<reference evidence="2 3" key="1">
    <citation type="journal article" date="2018" name="Nat. Biotechnol.">
        <title>A standardized bacterial taxonomy based on genome phylogeny substantially revises the tree of life.</title>
        <authorList>
            <person name="Parks D.H."/>
            <person name="Chuvochina M."/>
            <person name="Waite D.W."/>
            <person name="Rinke C."/>
            <person name="Skarshewski A."/>
            <person name="Chaumeil P.A."/>
            <person name="Hugenholtz P."/>
        </authorList>
    </citation>
    <scope>NUCLEOTIDE SEQUENCE [LARGE SCALE GENOMIC DNA]</scope>
    <source>
        <strain evidence="2">UBA10378</strain>
    </source>
</reference>
<keyword evidence="1" id="KW-0812">Transmembrane</keyword>
<evidence type="ECO:0000313" key="3">
    <source>
        <dbReference type="Proteomes" id="UP000263957"/>
    </source>
</evidence>
<evidence type="ECO:0000256" key="1">
    <source>
        <dbReference type="SAM" id="Phobius"/>
    </source>
</evidence>
<sequence>MEALVYFVIWGVFIFLMMRMGCGSHVMGHS</sequence>
<dbReference type="EMBL" id="DOGS01000197">
    <property type="protein sequence ID" value="HBQ49153.1"/>
    <property type="molecule type" value="Genomic_DNA"/>
</dbReference>
<feature type="non-terminal residue" evidence="2">
    <location>
        <position position="30"/>
    </location>
</feature>